<keyword evidence="3" id="KW-0808">Transferase</keyword>
<organism evidence="3 4">
    <name type="scientific">Paracidovorax wautersii</name>
    <dbReference type="NCBI Taxonomy" id="1177982"/>
    <lineage>
        <taxon>Bacteria</taxon>
        <taxon>Pseudomonadati</taxon>
        <taxon>Pseudomonadota</taxon>
        <taxon>Betaproteobacteria</taxon>
        <taxon>Burkholderiales</taxon>
        <taxon>Comamonadaceae</taxon>
        <taxon>Paracidovorax</taxon>
    </lineage>
</organism>
<evidence type="ECO:0000259" key="2">
    <source>
        <dbReference type="Pfam" id="PF12804"/>
    </source>
</evidence>
<accession>A0ABU1I5X9</accession>
<dbReference type="GO" id="GO:0061602">
    <property type="term" value="F:molybdenum cofactor cytidylyltransferase activity"/>
    <property type="evidence" value="ECO:0007669"/>
    <property type="project" value="UniProtKB-EC"/>
</dbReference>
<dbReference type="InterPro" id="IPR029044">
    <property type="entry name" value="Nucleotide-diphossugar_trans"/>
</dbReference>
<sequence>MDDRPEGQARFAASILAAGHGSRMGHVPKAAFRVQGQAILERQVASLRGAGVGEISVVIGPYRAQLEPLVAHCKARLVLNETGSTDVVTSQMAAIQDHYQVHAGHDMLVLLGDLPSLMSSHIQRLTSAWLALARDVHAAVPTHVGVRGHPILLSWEAVKAIAESDRPDEGIRGWLLKNRNRVQFLEMRDPAYVQDVDTEEDLLSVGGIP</sequence>
<dbReference type="EC" id="2.7.7.76" evidence="3"/>
<dbReference type="Proteomes" id="UP001267710">
    <property type="component" value="Unassembled WGS sequence"/>
</dbReference>
<keyword evidence="4" id="KW-1185">Reference proteome</keyword>
<dbReference type="PANTHER" id="PTHR43777:SF1">
    <property type="entry name" value="MOLYBDENUM COFACTOR CYTIDYLYLTRANSFERASE"/>
    <property type="match status" value="1"/>
</dbReference>
<dbReference type="Pfam" id="PF12804">
    <property type="entry name" value="NTP_transf_3"/>
    <property type="match status" value="1"/>
</dbReference>
<evidence type="ECO:0000313" key="4">
    <source>
        <dbReference type="Proteomes" id="UP001267710"/>
    </source>
</evidence>
<evidence type="ECO:0000256" key="1">
    <source>
        <dbReference type="ARBA" id="ARBA00022842"/>
    </source>
</evidence>
<comment type="caution">
    <text evidence="3">The sequence shown here is derived from an EMBL/GenBank/DDBJ whole genome shotgun (WGS) entry which is preliminary data.</text>
</comment>
<reference evidence="3 4" key="1">
    <citation type="submission" date="2023-08" db="EMBL/GenBank/DDBJ databases">
        <title>Functional and genomic diversity of the sorghum phyllosphere microbiome.</title>
        <authorList>
            <person name="Shade A."/>
        </authorList>
    </citation>
    <scope>NUCLEOTIDE SEQUENCE [LARGE SCALE GENOMIC DNA]</scope>
    <source>
        <strain evidence="3 4">SORGH_AS_0335</strain>
    </source>
</reference>
<dbReference type="PANTHER" id="PTHR43777">
    <property type="entry name" value="MOLYBDENUM COFACTOR CYTIDYLYLTRANSFERASE"/>
    <property type="match status" value="1"/>
</dbReference>
<dbReference type="RefSeq" id="WP_309825431.1">
    <property type="nucleotide sequence ID" value="NZ_JAVIZX010000001.1"/>
</dbReference>
<dbReference type="InterPro" id="IPR025877">
    <property type="entry name" value="MobA-like_NTP_Trfase"/>
</dbReference>
<keyword evidence="1" id="KW-0460">Magnesium</keyword>
<dbReference type="EMBL" id="JAVIZX010000001">
    <property type="protein sequence ID" value="MDR6212480.1"/>
    <property type="molecule type" value="Genomic_DNA"/>
</dbReference>
<dbReference type="Gene3D" id="3.90.550.10">
    <property type="entry name" value="Spore Coat Polysaccharide Biosynthesis Protein SpsA, Chain A"/>
    <property type="match status" value="1"/>
</dbReference>
<proteinExistence type="predicted"/>
<gene>
    <name evidence="3" type="ORF">QE399_000169</name>
</gene>
<evidence type="ECO:0000313" key="3">
    <source>
        <dbReference type="EMBL" id="MDR6212480.1"/>
    </source>
</evidence>
<keyword evidence="3" id="KW-0548">Nucleotidyltransferase</keyword>
<name>A0ABU1I5X9_9BURK</name>
<feature type="domain" description="MobA-like NTP transferase" evidence="2">
    <location>
        <begin position="14"/>
        <end position="177"/>
    </location>
</feature>
<protein>
    <submittedName>
        <fullName evidence="3">Molybdenum cofactor cytidylyltransferase</fullName>
        <ecNumber evidence="3">2.7.7.76</ecNumber>
    </submittedName>
</protein>
<dbReference type="SUPFAM" id="SSF53448">
    <property type="entry name" value="Nucleotide-diphospho-sugar transferases"/>
    <property type="match status" value="1"/>
</dbReference>